<proteinExistence type="predicted"/>
<keyword evidence="2" id="KW-1185">Reference proteome</keyword>
<dbReference type="GeneID" id="6186718"/>
<organism evidence="1 2">
    <name type="scientific">Betalipothrixvirus uzonense</name>
    <dbReference type="NCBI Taxonomy" id="512792"/>
    <lineage>
        <taxon>Viruses</taxon>
        <taxon>Adnaviria</taxon>
        <taxon>Zilligvirae</taxon>
        <taxon>Taleaviricota</taxon>
        <taxon>Tokiviricetes</taxon>
        <taxon>Ligamenvirales</taxon>
        <taxon>Lipothrixviridae</taxon>
        <taxon>Betalipothrixvirus</taxon>
    </lineage>
</organism>
<accession>B2CRP3</accession>
<protein>
    <submittedName>
        <fullName evidence="1">Uncharacterized protein</fullName>
    </submittedName>
</protein>
<dbReference type="KEGG" id="vg:6186718"/>
<dbReference type="Proteomes" id="UP000008691">
    <property type="component" value="Segment"/>
</dbReference>
<name>B2CRP3_9VIRU</name>
<dbReference type="EMBL" id="EU545650">
    <property type="protein sequence ID" value="ACB37300.1"/>
    <property type="molecule type" value="Genomic_DNA"/>
</dbReference>
<dbReference type="RefSeq" id="YP_001798584.1">
    <property type="nucleotide sequence ID" value="NC_010537.1"/>
</dbReference>
<dbReference type="OrthoDB" id="39001at10239"/>
<sequence length="83" mass="9566">MMVHIVNVVSGDGKILVQREFDNSVDRTTYADILVDIMSVIEERKVKHVEKEIIKENPGLKYMLSSAREIEDKFVVTEMVVTR</sequence>
<reference evidence="1 2" key="1">
    <citation type="journal article" date="2008" name="Res. Microbiol.">
        <title>Viruses in acidic geothermal environments of the Kamchatka Peninsula.</title>
        <authorList>
            <person name="Bize A."/>
            <person name="Peng X."/>
            <person name="Prokofeva M."/>
            <person name="Maclellan K."/>
            <person name="Lucas S."/>
            <person name="Forterre P."/>
            <person name="Garrett R.A."/>
            <person name="Bonch-Osmolovskaya E.A."/>
            <person name="Prangishvili D."/>
        </authorList>
    </citation>
    <scope>NUCLEOTIDE SEQUENCE [LARGE SCALE GENOMIC DNA]</scope>
</reference>
<evidence type="ECO:0000313" key="2">
    <source>
        <dbReference type="Proteomes" id="UP000008691"/>
    </source>
</evidence>
<evidence type="ECO:0000313" key="1">
    <source>
        <dbReference type="EMBL" id="ACB37300.1"/>
    </source>
</evidence>